<name>A0AAF3EYX7_9BILA</name>
<sequence length="340" mass="38375">MDQGNVKASAGAAIRSRSRRAKTEGTNREMKGLSRRLSLGSKRTAVVQIISSQVQSARQAARQSLDSFSTGPLFEENDLARIEDALFQAHLTGKSAVKAITDDLKEIEDLVAQIEKRELDEFSSRTGLPVAAVKIAGRFEFGPEYEDGMCDRLKSVCIVCKYKLRCQEDKFGDWGTQLLKFVDFVISRKHLLHFLRIFWRLMGDVMSETEKENGWVTVKGLAYIAMAQAPLMNNKPSLVAAAIMRIALHLFFNRGQLPEDKVLEVISSLLHEESQYVPIATKLLDWVLSGKMTSIPKIIRVFEANQYHPTRPSKQIQFGFREIHWATCKQKLAQLTCILV</sequence>
<keyword evidence="2" id="KW-1185">Reference proteome</keyword>
<accession>A0AAF3EYX7</accession>
<organism evidence="2 3">
    <name type="scientific">Mesorhabditis belari</name>
    <dbReference type="NCBI Taxonomy" id="2138241"/>
    <lineage>
        <taxon>Eukaryota</taxon>
        <taxon>Metazoa</taxon>
        <taxon>Ecdysozoa</taxon>
        <taxon>Nematoda</taxon>
        <taxon>Chromadorea</taxon>
        <taxon>Rhabditida</taxon>
        <taxon>Rhabditina</taxon>
        <taxon>Rhabditomorpha</taxon>
        <taxon>Rhabditoidea</taxon>
        <taxon>Rhabditidae</taxon>
        <taxon>Mesorhabditinae</taxon>
        <taxon>Mesorhabditis</taxon>
    </lineage>
</organism>
<reference evidence="3" key="1">
    <citation type="submission" date="2024-02" db="UniProtKB">
        <authorList>
            <consortium name="WormBaseParasite"/>
        </authorList>
    </citation>
    <scope>IDENTIFICATION</scope>
</reference>
<evidence type="ECO:0000313" key="2">
    <source>
        <dbReference type="Proteomes" id="UP000887575"/>
    </source>
</evidence>
<protein>
    <submittedName>
        <fullName evidence="3">Uncharacterized protein</fullName>
    </submittedName>
</protein>
<dbReference type="Proteomes" id="UP000887575">
    <property type="component" value="Unassembled WGS sequence"/>
</dbReference>
<dbReference type="Gene3D" id="1.10.472.10">
    <property type="entry name" value="Cyclin-like"/>
    <property type="match status" value="1"/>
</dbReference>
<dbReference type="WBParaSite" id="MBELARI_LOCUS19412">
    <property type="protein sequence ID" value="MBELARI_LOCUS19412"/>
    <property type="gene ID" value="MBELARI_LOCUS19412"/>
</dbReference>
<proteinExistence type="predicted"/>
<evidence type="ECO:0000313" key="3">
    <source>
        <dbReference type="WBParaSite" id="MBELARI_LOCUS19412"/>
    </source>
</evidence>
<feature type="region of interest" description="Disordered" evidence="1">
    <location>
        <begin position="1"/>
        <end position="34"/>
    </location>
</feature>
<evidence type="ECO:0000256" key="1">
    <source>
        <dbReference type="SAM" id="MobiDB-lite"/>
    </source>
</evidence>
<dbReference type="AlphaFoldDB" id="A0AAF3EYX7"/>
<feature type="compositionally biased region" description="Basic and acidic residues" evidence="1">
    <location>
        <begin position="21"/>
        <end position="32"/>
    </location>
</feature>